<evidence type="ECO:0000256" key="7">
    <source>
        <dbReference type="ARBA" id="ARBA00023145"/>
    </source>
</evidence>
<dbReference type="GO" id="GO:0004609">
    <property type="term" value="F:phosphatidylserine decarboxylase activity"/>
    <property type="evidence" value="ECO:0007669"/>
    <property type="project" value="UniProtKB-UniRule"/>
</dbReference>
<feature type="chain" id="PRO_5041031110" description="Phosphatidylserine decarboxylase alpha chain" evidence="12">
    <location>
        <begin position="273"/>
        <end position="304"/>
    </location>
</feature>
<dbReference type="InterPro" id="IPR033177">
    <property type="entry name" value="PSD-B"/>
</dbReference>
<dbReference type="PANTHER" id="PTHR10067:SF6">
    <property type="entry name" value="PHOSPHATIDYLSERINE DECARBOXYLASE PROENZYME, MITOCHONDRIAL"/>
    <property type="match status" value="1"/>
</dbReference>
<reference evidence="13 14" key="1">
    <citation type="journal article" date="2012" name="J. Bacteriol.">
        <title>Complete Genome Sequence of Burkholderia sp. Strain GG4, a Betaproteobacterium That Reduces 3-Oxo-N-Acylhomoserine Lactones and Produces Different N-Acylhomoserine Lactones.</title>
        <authorList>
            <person name="Hong K.W."/>
            <person name="Koh C.L."/>
            <person name="Sam C.K."/>
            <person name="Yin W.F."/>
            <person name="Chan K.G."/>
        </authorList>
    </citation>
    <scope>NUCLEOTIDE SEQUENCE [LARGE SCALE GENOMIC DNA]</scope>
    <source>
        <strain evidence="13 14">GG4</strain>
    </source>
</reference>
<evidence type="ECO:0000313" key="13">
    <source>
        <dbReference type="EMBL" id="AFQ51125.1"/>
    </source>
</evidence>
<feature type="active site" description="Schiff-base intermediate with substrate; via pyruvic acid; for decarboxylase activity" evidence="12">
    <location>
        <position position="273"/>
    </location>
</feature>
<proteinExistence type="inferred from homology"/>
<comment type="similarity">
    <text evidence="12">Belongs to the phosphatidylserine decarboxylase family. PSD-B subfamily. Prokaryotic type I sub-subfamily.</text>
</comment>
<evidence type="ECO:0000256" key="8">
    <source>
        <dbReference type="ARBA" id="ARBA00023209"/>
    </source>
</evidence>
<comment type="cofactor">
    <cofactor evidence="12">
        <name>pyruvate</name>
        <dbReference type="ChEBI" id="CHEBI:15361"/>
    </cofactor>
    <text evidence="12">Binds 1 pyruvoyl group covalently per subunit.</text>
</comment>
<accession>A0A9W3K6J1</accession>
<evidence type="ECO:0000256" key="12">
    <source>
        <dbReference type="HAMAP-Rule" id="MF_00662"/>
    </source>
</evidence>
<comment type="function">
    <text evidence="12">Catalyzes the formation of phosphatidylethanolamine (PtdEtn) from phosphatidylserine (PtdSer).</text>
</comment>
<evidence type="ECO:0000256" key="11">
    <source>
        <dbReference type="ARBA" id="ARBA00023317"/>
    </source>
</evidence>
<dbReference type="HAMAP" id="MF_00662">
    <property type="entry name" value="PS_decarb_PSD_B_type1"/>
    <property type="match status" value="1"/>
</dbReference>
<comment type="subunit">
    <text evidence="12">Heterodimer of a large membrane-associated beta subunit and a small pyruvoyl-containing alpha subunit.</text>
</comment>
<feature type="active site" description="Charge relay system; for autoendoproteolytic cleavage activity" evidence="12">
    <location>
        <position position="170"/>
    </location>
</feature>
<dbReference type="GO" id="GO:0006646">
    <property type="term" value="P:phosphatidylethanolamine biosynthetic process"/>
    <property type="evidence" value="ECO:0007669"/>
    <property type="project" value="UniProtKB-UniRule"/>
</dbReference>
<dbReference type="GO" id="GO:0005886">
    <property type="term" value="C:plasma membrane"/>
    <property type="evidence" value="ECO:0007669"/>
    <property type="project" value="UniProtKB-SubCell"/>
</dbReference>
<keyword evidence="8 12" id="KW-0594">Phospholipid biosynthesis</keyword>
<feature type="chain" id="PRO_5041031111" description="Phosphatidylserine decarboxylase beta chain" evidence="12">
    <location>
        <begin position="1"/>
        <end position="272"/>
    </location>
</feature>
<dbReference type="PANTHER" id="PTHR10067">
    <property type="entry name" value="PHOSPHATIDYLSERINE DECARBOXYLASE"/>
    <property type="match status" value="1"/>
</dbReference>
<gene>
    <name evidence="12" type="primary">psd</name>
    <name evidence="13" type="ORF">GEM_4736</name>
</gene>
<keyword evidence="5 12" id="KW-0443">Lipid metabolism</keyword>
<dbReference type="InterPro" id="IPR003817">
    <property type="entry name" value="PS_Dcarbxylase"/>
</dbReference>
<name>A0A9W3K6J1_BURCE</name>
<comment type="PTM">
    <text evidence="12">Is synthesized initially as an inactive proenzyme. Formation of the active enzyme involves a self-maturation process in which the active site pyruvoyl group is generated from an internal serine residue via an autocatalytic post-translational modification. Two non-identical subunits are generated from the proenzyme in this reaction, and the pyruvate is formed at the N-terminus of the alpha chain, which is derived from the carboxyl end of the proenzyme. The autoendoproteolytic cleavage occurs by a canonical serine protease mechanism, in which the side chain hydroxyl group of the serine supplies its oxygen atom to form the C-terminus of the beta chain, while the remainder of the serine residue undergoes an oxidative deamination to produce ammonia and the pyruvoyl prosthetic group on the alpha chain. During this reaction, the Ser that is part of the protease active site of the proenzyme becomes the pyruvoyl prosthetic group, which constitutes an essential element of the active site of the mature decarboxylase.</text>
</comment>
<protein>
    <recommendedName>
        <fullName evidence="12">Phosphatidylserine decarboxylase proenzyme</fullName>
        <ecNumber evidence="12">4.1.1.65</ecNumber>
    </recommendedName>
    <component>
        <recommendedName>
            <fullName evidence="12">Phosphatidylserine decarboxylase alpha chain</fullName>
        </recommendedName>
    </component>
    <component>
        <recommendedName>
            <fullName evidence="12">Phosphatidylserine decarboxylase beta chain</fullName>
        </recommendedName>
    </component>
</protein>
<evidence type="ECO:0000256" key="4">
    <source>
        <dbReference type="ARBA" id="ARBA00022793"/>
    </source>
</evidence>
<dbReference type="AlphaFoldDB" id="A0A9W3K6J1"/>
<evidence type="ECO:0000256" key="9">
    <source>
        <dbReference type="ARBA" id="ARBA00023239"/>
    </source>
</evidence>
<dbReference type="InterPro" id="IPR033178">
    <property type="entry name" value="PSD_type1_pro"/>
</dbReference>
<dbReference type="NCBIfam" id="TIGR00163">
    <property type="entry name" value="PS_decarb"/>
    <property type="match status" value="1"/>
</dbReference>
<keyword evidence="7 12" id="KW-0865">Zymogen</keyword>
<feature type="active site" description="Charge relay system; for autoendoproteolytic cleavage activity" evidence="12">
    <location>
        <position position="113"/>
    </location>
</feature>
<keyword evidence="6 12" id="KW-0472">Membrane</keyword>
<sequence length="304" mass="33740">MQFPRLGASSAATCRINHALCSKPLVSERLFVQLQHLLPKRLITRVLGFLAQRRAGALTQWAIRRFIAHYNVDLTEAVQREPGAYATFNDFFTRALLPGVRPLAKARVVCPVDGAISQSGRIERDQIFQAKGKSFSSSALLAGDEELARQFDDGLFATLYLSPGDYHRIHMPCDGRLISMSYVPGELYSVNPATARGVDALFARNERVVCHFDSPHGPFALVLVGAVIVGSIMTAWHGVVNPPRSPSVRHWNYRNRNIILMQGEEMGRFLLGSTVVVLFPQGALQLNPDWMPTRVVYLGEPMAD</sequence>
<evidence type="ECO:0000256" key="6">
    <source>
        <dbReference type="ARBA" id="ARBA00023136"/>
    </source>
</evidence>
<keyword evidence="3 12" id="KW-0444">Lipid biosynthesis</keyword>
<feature type="site" description="Cleavage (non-hydrolytic); by autocatalysis" evidence="12">
    <location>
        <begin position="272"/>
        <end position="273"/>
    </location>
</feature>
<feature type="active site" description="Charge relay system; for autoendoproteolytic cleavage activity" evidence="12">
    <location>
        <position position="273"/>
    </location>
</feature>
<dbReference type="KEGG" id="bct:GEM_4736"/>
<evidence type="ECO:0000313" key="14">
    <source>
        <dbReference type="Proteomes" id="UP000032866"/>
    </source>
</evidence>
<evidence type="ECO:0000256" key="10">
    <source>
        <dbReference type="ARBA" id="ARBA00023264"/>
    </source>
</evidence>
<keyword evidence="2 12" id="KW-1003">Cell membrane</keyword>
<organism evidence="13 14">
    <name type="scientific">Burkholderia cepacia GG4</name>
    <dbReference type="NCBI Taxonomy" id="1009846"/>
    <lineage>
        <taxon>Bacteria</taxon>
        <taxon>Pseudomonadati</taxon>
        <taxon>Pseudomonadota</taxon>
        <taxon>Betaproteobacteria</taxon>
        <taxon>Burkholderiales</taxon>
        <taxon>Burkholderiaceae</taxon>
        <taxon>Burkholderia</taxon>
        <taxon>Burkholderia cepacia complex</taxon>
    </lineage>
</organism>
<keyword evidence="11 12" id="KW-0670">Pyruvate</keyword>
<comment type="pathway">
    <text evidence="12">Phospholipid metabolism; phosphatidylethanolamine biosynthesis; phosphatidylethanolamine from CDP-diacylglycerol: step 2/2.</text>
</comment>
<dbReference type="EMBL" id="CP003775">
    <property type="protein sequence ID" value="AFQ51125.1"/>
    <property type="molecule type" value="Genomic_DNA"/>
</dbReference>
<dbReference type="EC" id="4.1.1.65" evidence="12"/>
<evidence type="ECO:0000256" key="3">
    <source>
        <dbReference type="ARBA" id="ARBA00022516"/>
    </source>
</evidence>
<keyword evidence="10 12" id="KW-1208">Phospholipid metabolism</keyword>
<evidence type="ECO:0000256" key="2">
    <source>
        <dbReference type="ARBA" id="ARBA00022475"/>
    </source>
</evidence>
<keyword evidence="4 12" id="KW-0210">Decarboxylase</keyword>
<evidence type="ECO:0000256" key="1">
    <source>
        <dbReference type="ARBA" id="ARBA00005189"/>
    </source>
</evidence>
<dbReference type="Proteomes" id="UP000032866">
    <property type="component" value="Chromosome 2"/>
</dbReference>
<evidence type="ECO:0000256" key="5">
    <source>
        <dbReference type="ARBA" id="ARBA00023098"/>
    </source>
</evidence>
<comment type="subcellular location">
    <subcellularLocation>
        <location evidence="12">Cell membrane</location>
        <topology evidence="12">Peripheral membrane protein</topology>
    </subcellularLocation>
</comment>
<keyword evidence="9 12" id="KW-0456">Lyase</keyword>
<comment type="catalytic activity">
    <reaction evidence="12">
        <text>a 1,2-diacyl-sn-glycero-3-phospho-L-serine + H(+) = a 1,2-diacyl-sn-glycero-3-phosphoethanolamine + CO2</text>
        <dbReference type="Rhea" id="RHEA:20828"/>
        <dbReference type="ChEBI" id="CHEBI:15378"/>
        <dbReference type="ChEBI" id="CHEBI:16526"/>
        <dbReference type="ChEBI" id="CHEBI:57262"/>
        <dbReference type="ChEBI" id="CHEBI:64612"/>
        <dbReference type="EC" id="4.1.1.65"/>
    </reaction>
</comment>
<comment type="pathway">
    <text evidence="1">Lipid metabolism.</text>
</comment>
<feature type="modified residue" description="Pyruvic acid (Ser); by autocatalysis" evidence="12">
    <location>
        <position position="273"/>
    </location>
</feature>
<dbReference type="Pfam" id="PF02666">
    <property type="entry name" value="PS_Dcarbxylase"/>
    <property type="match status" value="1"/>
</dbReference>